<dbReference type="KEGG" id="tpla:ElP_16570"/>
<dbReference type="Proteomes" id="UP000317835">
    <property type="component" value="Chromosome"/>
</dbReference>
<evidence type="ECO:0000313" key="7">
    <source>
        <dbReference type="Proteomes" id="UP000317835"/>
    </source>
</evidence>
<dbReference type="GO" id="GO:0046872">
    <property type="term" value="F:metal ion binding"/>
    <property type="evidence" value="ECO:0007669"/>
    <property type="project" value="UniProtKB-KW"/>
</dbReference>
<dbReference type="SUPFAM" id="SSF46626">
    <property type="entry name" value="Cytochrome c"/>
    <property type="match status" value="1"/>
</dbReference>
<dbReference type="GO" id="GO:0009055">
    <property type="term" value="F:electron transfer activity"/>
    <property type="evidence" value="ECO:0007669"/>
    <property type="project" value="InterPro"/>
</dbReference>
<dbReference type="InterPro" id="IPR055557">
    <property type="entry name" value="DUF7133"/>
</dbReference>
<proteinExistence type="predicted"/>
<keyword evidence="3 4" id="KW-0408">Iron</keyword>
<dbReference type="InterPro" id="IPR013428">
    <property type="entry name" value="Membrane-bound_put_N"/>
</dbReference>
<evidence type="ECO:0000256" key="2">
    <source>
        <dbReference type="ARBA" id="ARBA00022723"/>
    </source>
</evidence>
<dbReference type="InterPro" id="IPR011042">
    <property type="entry name" value="6-blade_b-propeller_TolB-like"/>
</dbReference>
<evidence type="ECO:0000259" key="5">
    <source>
        <dbReference type="PROSITE" id="PS51007"/>
    </source>
</evidence>
<dbReference type="Gene3D" id="1.10.760.10">
    <property type="entry name" value="Cytochrome c-like domain"/>
    <property type="match status" value="1"/>
</dbReference>
<dbReference type="InterPro" id="IPR009056">
    <property type="entry name" value="Cyt_c-like_dom"/>
</dbReference>
<accession>A0A518GYU3</accession>
<dbReference type="Pfam" id="PF23500">
    <property type="entry name" value="DUF7133"/>
    <property type="match status" value="1"/>
</dbReference>
<dbReference type="RefSeq" id="WP_197446808.1">
    <property type="nucleotide sequence ID" value="NZ_CP036426.1"/>
</dbReference>
<keyword evidence="7" id="KW-1185">Reference proteome</keyword>
<evidence type="ECO:0000313" key="6">
    <source>
        <dbReference type="EMBL" id="QDV33778.1"/>
    </source>
</evidence>
<evidence type="ECO:0000256" key="3">
    <source>
        <dbReference type="ARBA" id="ARBA00023004"/>
    </source>
</evidence>
<protein>
    <recommendedName>
        <fullName evidence="5">Cytochrome c domain-containing protein</fullName>
    </recommendedName>
</protein>
<keyword evidence="2 4" id="KW-0479">Metal-binding</keyword>
<evidence type="ECO:0000256" key="4">
    <source>
        <dbReference type="PROSITE-ProRule" id="PRU00433"/>
    </source>
</evidence>
<dbReference type="PROSITE" id="PS51007">
    <property type="entry name" value="CYTC"/>
    <property type="match status" value="1"/>
</dbReference>
<dbReference type="Gene3D" id="2.120.10.30">
    <property type="entry name" value="TolB, C-terminal domain"/>
    <property type="match status" value="1"/>
</dbReference>
<dbReference type="EMBL" id="CP036426">
    <property type="protein sequence ID" value="QDV33778.1"/>
    <property type="molecule type" value="Genomic_DNA"/>
</dbReference>
<dbReference type="Gene3D" id="1.25.10.10">
    <property type="entry name" value="Leucine-rich Repeat Variant"/>
    <property type="match status" value="1"/>
</dbReference>
<dbReference type="InterPro" id="IPR011041">
    <property type="entry name" value="Quinoprot_gluc/sorb_DH_b-prop"/>
</dbReference>
<sequence length="989" mass="107133">MLMAARRMLPVFVAVVLCGLGSASRGQGYPPGEAVDRMTVADGLSDRLVASEPLIRQPVAIDFDDRGRLWVLQYVQYPNPAGLDRVEVDRYSRTVYDRIPEPPPRGPVGADRLSILEDADGDGRMDTSRDFASGLNLASGFAFGDGGVYVLNAPYLLFYPDLDHDDVPDADPEVLLTGFGLEDAHSVANSLTWGPDGWLYGLQGSTVTARIWGVEFQQGVWRYHRPTDRFELFAEGGGNMWGLDFDRRGELFASTNVGGNVMLHMVPGSYHWKSFGKHGPLHNPYTFGYFDHVPHEGIVGGHVAVGGLFYLADAFPGGFRGQFLAADLLDHSAHRHEVSRLGTSYQARQVGDLLRANDSWFAPSDMTLGADGSVYVADWHDRRTAHPDPDAEWDRTNGRIFALDGPGPRPTGEGFDLQTLRSPELVDLLDHPNSWYARRALRVLKERRDESILPGLRSRAVDGRGGRALLGVWALHGVGGLDDPTARSLLDHPDADVRAWASRLIGDGVQVDRALADRLLALANIDPSVEVRSSLVGVATRHPSPLGLGIARAILRRDVDGADPYLPLRLWWAVERCATEIPSATLKALATPESWDSALFRDEIAGRLLRRFAGNGSVEGDAACLRLIDAAPGGASRRALLADLDEATSGRPAPIAPPLAARIAGMARAGPDLVVLTRLSARSGDRAAFGRAVDGASDRSRPSGDRLALIDLLAERAEPETAGPLIRIATDDPSTEIRLAALPALGRFDDGAIPDAILEAYTDQTEGWRARAVDLLLSRPAGARALLELVDRGRLEAEELTTDQVARVATLGVPGLDALVRRHWGAVAASTPEERLAEVRRLNNDLRAAPGDPARGRLTFREHCASCHRLFGEGEPVGPELTHANRADREFLLVSLVDPSGVIRKEYLPSDVATRDGRVLTGLIAEQSPTTLTLVGPEGDRSTVPMDQVEQVADATTSLMPDDLYRALSPRDLRDLFTYLQGDGPAAAD</sequence>
<dbReference type="InterPro" id="IPR013427">
    <property type="entry name" value="Haem-bd_dom_put"/>
</dbReference>
<dbReference type="NCBIfam" id="TIGR02603">
    <property type="entry name" value="CxxCH_TIGR02603"/>
    <property type="match status" value="1"/>
</dbReference>
<name>A0A518GYU3_9BACT</name>
<dbReference type="SUPFAM" id="SSF50952">
    <property type="entry name" value="Soluble quinoprotein glucose dehydrogenase"/>
    <property type="match status" value="1"/>
</dbReference>
<organism evidence="6 7">
    <name type="scientific">Tautonia plasticadhaerens</name>
    <dbReference type="NCBI Taxonomy" id="2527974"/>
    <lineage>
        <taxon>Bacteria</taxon>
        <taxon>Pseudomonadati</taxon>
        <taxon>Planctomycetota</taxon>
        <taxon>Planctomycetia</taxon>
        <taxon>Isosphaerales</taxon>
        <taxon>Isosphaeraceae</taxon>
        <taxon>Tautonia</taxon>
    </lineage>
</organism>
<dbReference type="PANTHER" id="PTHR33546:SF1">
    <property type="entry name" value="LARGE, MULTIFUNCTIONAL SECRETED PROTEIN"/>
    <property type="match status" value="1"/>
</dbReference>
<feature type="domain" description="Cytochrome c" evidence="5">
    <location>
        <begin position="851"/>
        <end position="984"/>
    </location>
</feature>
<evidence type="ECO:0000256" key="1">
    <source>
        <dbReference type="ARBA" id="ARBA00022617"/>
    </source>
</evidence>
<dbReference type="InterPro" id="IPR036909">
    <property type="entry name" value="Cyt_c-like_dom_sf"/>
</dbReference>
<dbReference type="SUPFAM" id="SSF48371">
    <property type="entry name" value="ARM repeat"/>
    <property type="match status" value="1"/>
</dbReference>
<dbReference type="InterPro" id="IPR016024">
    <property type="entry name" value="ARM-type_fold"/>
</dbReference>
<dbReference type="GO" id="GO:0020037">
    <property type="term" value="F:heme binding"/>
    <property type="evidence" value="ECO:0007669"/>
    <property type="project" value="InterPro"/>
</dbReference>
<keyword evidence="1 4" id="KW-0349">Heme</keyword>
<dbReference type="InterPro" id="IPR011989">
    <property type="entry name" value="ARM-like"/>
</dbReference>
<reference evidence="6 7" key="1">
    <citation type="submission" date="2019-02" db="EMBL/GenBank/DDBJ databases">
        <title>Deep-cultivation of Planctomycetes and their phenomic and genomic characterization uncovers novel biology.</title>
        <authorList>
            <person name="Wiegand S."/>
            <person name="Jogler M."/>
            <person name="Boedeker C."/>
            <person name="Pinto D."/>
            <person name="Vollmers J."/>
            <person name="Rivas-Marin E."/>
            <person name="Kohn T."/>
            <person name="Peeters S.H."/>
            <person name="Heuer A."/>
            <person name="Rast P."/>
            <person name="Oberbeckmann S."/>
            <person name="Bunk B."/>
            <person name="Jeske O."/>
            <person name="Meyerdierks A."/>
            <person name="Storesund J.E."/>
            <person name="Kallscheuer N."/>
            <person name="Luecker S."/>
            <person name="Lage O.M."/>
            <person name="Pohl T."/>
            <person name="Merkel B.J."/>
            <person name="Hornburger P."/>
            <person name="Mueller R.-W."/>
            <person name="Bruemmer F."/>
            <person name="Labrenz M."/>
            <person name="Spormann A.M."/>
            <person name="Op den Camp H."/>
            <person name="Overmann J."/>
            <person name="Amann R."/>
            <person name="Jetten M.S.M."/>
            <person name="Mascher T."/>
            <person name="Medema M.H."/>
            <person name="Devos D.P."/>
            <person name="Kaster A.-K."/>
            <person name="Ovreas L."/>
            <person name="Rohde M."/>
            <person name="Galperin M.Y."/>
            <person name="Jogler C."/>
        </authorList>
    </citation>
    <scope>NUCLEOTIDE SEQUENCE [LARGE SCALE GENOMIC DNA]</scope>
    <source>
        <strain evidence="6 7">ElP</strain>
    </source>
</reference>
<gene>
    <name evidence="6" type="ORF">ElP_16570</name>
</gene>
<dbReference type="PANTHER" id="PTHR33546">
    <property type="entry name" value="LARGE, MULTIFUNCTIONAL SECRETED PROTEIN-RELATED"/>
    <property type="match status" value="1"/>
</dbReference>
<dbReference type="NCBIfam" id="TIGR02604">
    <property type="entry name" value="Piru_Ver_Nterm"/>
    <property type="match status" value="1"/>
</dbReference>
<dbReference type="AlphaFoldDB" id="A0A518GYU3"/>